<sequence>MFTLLVSIFGGTGPRRSATLATSLLAVGFLLCATLLNASHTLDQYGGWKAKPFEATGFFQTHHDGERWWLVTPEGNAFLSLGLNHYHPNWWTREENKEHWNSVFGAQSEWDEDWKEGFKNEAQTDCERLGINTLGYHCETPILQDAPYGPFMPYIRQYRPIEFSLHLRVGAEGYPDFFSPEFADHCDSVAQQQVAPHANDPWILGWAMADVPTMLDSESAWSGVPTWPRVLRNLGNAAPGKLAYVDTMKERYTGIDTFNTTYSTTFANWEELETAVNWRPNTDTNNRAEVADNNAFLRKCVDEYYRQAKEALRRYDTKHLFLGDKLNGNGDAVDVLADVIAKHVDVLLVQYYALWDVQEAAYDRWAALTGGLPLINGDSTYRAITPEMPNPGITIVPDQEARAFRMLEFGEGAFARPDFVGWHICTILDQWQSTPGYESVQKGGLKTPTGDFYPEPENAITFLSSRLYDIGTGQVDSAALKLFSGYKEDTIPTNFTSCCNPIQLAASNEHSGIDLLLERRSDYDLQGLDYHYQLSSDLEQWQNLEVVNEHVVSVSQSNNIQMDMVRTAISSSQLAGASSLFARLGVTQEAPEAWRVRANQRIDQIRKSNFNITVTDKDGAPIKGAKVHVKLDRHKFLWGAVINELWPVSPHLDTYKEIFLRYFNASGFRLALKPKWVGLTNENRAEQMWPWFMENDIYMRGHLLVWDDPKWWPQDMVDVYNDDSLTDKAKGDKLLEMAERHIHYAIPKWDVECWDVMNEPQTNFAIHNLVEGHSFTHWFKLADEVRKQHGLEDVKLYINEFQVLSAILPYALNRPAIYREIIDQMLAEGAPIEGIGFQARIHSGILSPETVYQRLRAFERYNLPLHITEFEIRNKPAKTYTDEEKVKMVNEMMTIYFSHPSVEGMWHWTFCDLPNGNEPFALFKYDGTPFPCGEEWMRTMDEEFNTDLIAITQADGTTLARGFKGDYTITASYGSDTRVVSATLDDDENVVIKFE</sequence>
<evidence type="ECO:0000256" key="4">
    <source>
        <dbReference type="ARBA" id="ARBA00022729"/>
    </source>
</evidence>
<evidence type="ECO:0000256" key="9">
    <source>
        <dbReference type="RuleBase" id="RU361174"/>
    </source>
</evidence>
<dbReference type="GO" id="GO:0031176">
    <property type="term" value="F:endo-1,4-beta-xylanase activity"/>
    <property type="evidence" value="ECO:0007669"/>
    <property type="project" value="UniProtKB-EC"/>
</dbReference>
<dbReference type="SMART" id="SM00633">
    <property type="entry name" value="Glyco_10"/>
    <property type="match status" value="1"/>
</dbReference>
<comment type="catalytic activity">
    <reaction evidence="1 9">
        <text>Endohydrolysis of (1-&gt;4)-beta-D-xylosidic linkages in xylans.</text>
        <dbReference type="EC" id="3.2.1.8"/>
    </reaction>
</comment>
<evidence type="ECO:0000313" key="11">
    <source>
        <dbReference type="EMBL" id="MBK1875229.1"/>
    </source>
</evidence>
<comment type="caution">
    <text evidence="11">The sequence shown here is derived from an EMBL/GenBank/DDBJ whole genome shotgun (WGS) entry which is preliminary data.</text>
</comment>
<evidence type="ECO:0000256" key="5">
    <source>
        <dbReference type="ARBA" id="ARBA00022801"/>
    </source>
</evidence>
<keyword evidence="6 9" id="KW-0119">Carbohydrate metabolism</keyword>
<keyword evidence="12" id="KW-1185">Reference proteome</keyword>
<evidence type="ECO:0000259" key="10">
    <source>
        <dbReference type="PROSITE" id="PS51760"/>
    </source>
</evidence>
<evidence type="ECO:0000256" key="2">
    <source>
        <dbReference type="ARBA" id="ARBA00007495"/>
    </source>
</evidence>
<evidence type="ECO:0000256" key="6">
    <source>
        <dbReference type="ARBA" id="ARBA00023277"/>
    </source>
</evidence>
<evidence type="ECO:0000256" key="8">
    <source>
        <dbReference type="ARBA" id="ARBA00023326"/>
    </source>
</evidence>
<dbReference type="PANTHER" id="PTHR31490">
    <property type="entry name" value="GLYCOSYL HYDROLASE"/>
    <property type="match status" value="1"/>
</dbReference>
<keyword evidence="8 9" id="KW-0624">Polysaccharide degradation</keyword>
<dbReference type="GO" id="GO:0045493">
    <property type="term" value="P:xylan catabolic process"/>
    <property type="evidence" value="ECO:0007669"/>
    <property type="project" value="UniProtKB-KW"/>
</dbReference>
<dbReference type="EMBL" id="JAENIL010000001">
    <property type="protein sequence ID" value="MBK1875229.1"/>
    <property type="molecule type" value="Genomic_DNA"/>
</dbReference>
<feature type="domain" description="GH10" evidence="10">
    <location>
        <begin position="649"/>
        <end position="939"/>
    </location>
</feature>
<evidence type="ECO:0000313" key="12">
    <source>
        <dbReference type="Proteomes" id="UP000617628"/>
    </source>
</evidence>
<evidence type="ECO:0000256" key="3">
    <source>
        <dbReference type="ARBA" id="ARBA00022651"/>
    </source>
</evidence>
<proteinExistence type="inferred from homology"/>
<dbReference type="SUPFAM" id="SSF51445">
    <property type="entry name" value="(Trans)glycosidases"/>
    <property type="match status" value="2"/>
</dbReference>
<evidence type="ECO:0000256" key="7">
    <source>
        <dbReference type="ARBA" id="ARBA00023295"/>
    </source>
</evidence>
<dbReference type="InterPro" id="IPR017853">
    <property type="entry name" value="GH"/>
</dbReference>
<dbReference type="InterPro" id="IPR044846">
    <property type="entry name" value="GH10"/>
</dbReference>
<dbReference type="InterPro" id="IPR001000">
    <property type="entry name" value="GH10_dom"/>
</dbReference>
<comment type="similarity">
    <text evidence="2 9">Belongs to the glycosyl hydrolase 10 (cellulase F) family.</text>
</comment>
<dbReference type="PROSITE" id="PS51760">
    <property type="entry name" value="GH10_2"/>
    <property type="match status" value="1"/>
</dbReference>
<dbReference type="AlphaFoldDB" id="A0A934RWN0"/>
<name>A0A934RWN0_9BACT</name>
<keyword evidence="5 9" id="KW-0378">Hydrolase</keyword>
<dbReference type="PRINTS" id="PR00134">
    <property type="entry name" value="GLHYDRLASE10"/>
</dbReference>
<dbReference type="Pfam" id="PF00331">
    <property type="entry name" value="Glyco_hydro_10"/>
    <property type="match status" value="1"/>
</dbReference>
<accession>A0A934RWN0</accession>
<dbReference type="RefSeq" id="WP_200353447.1">
    <property type="nucleotide sequence ID" value="NZ_JAENIL010000001.1"/>
</dbReference>
<dbReference type="PANTHER" id="PTHR31490:SF88">
    <property type="entry name" value="BETA-XYLANASE"/>
    <property type="match status" value="1"/>
</dbReference>
<evidence type="ECO:0000256" key="1">
    <source>
        <dbReference type="ARBA" id="ARBA00000681"/>
    </source>
</evidence>
<organism evidence="11 12">
    <name type="scientific">Pelagicoccus mobilis</name>
    <dbReference type="NCBI Taxonomy" id="415221"/>
    <lineage>
        <taxon>Bacteria</taxon>
        <taxon>Pseudomonadati</taxon>
        <taxon>Verrucomicrobiota</taxon>
        <taxon>Opitutia</taxon>
        <taxon>Puniceicoccales</taxon>
        <taxon>Pelagicoccaceae</taxon>
        <taxon>Pelagicoccus</taxon>
    </lineage>
</organism>
<dbReference type="Gene3D" id="3.20.20.80">
    <property type="entry name" value="Glycosidases"/>
    <property type="match status" value="2"/>
</dbReference>
<keyword evidence="7 9" id="KW-0326">Glycosidase</keyword>
<keyword evidence="4" id="KW-0732">Signal</keyword>
<keyword evidence="3" id="KW-0858">Xylan degradation</keyword>
<gene>
    <name evidence="11" type="ORF">JIN87_00045</name>
</gene>
<dbReference type="EC" id="3.2.1.8" evidence="9"/>
<dbReference type="Proteomes" id="UP000617628">
    <property type="component" value="Unassembled WGS sequence"/>
</dbReference>
<protein>
    <recommendedName>
        <fullName evidence="9">Beta-xylanase</fullName>
        <ecNumber evidence="9">3.2.1.8</ecNumber>
    </recommendedName>
</protein>
<reference evidence="11" key="1">
    <citation type="submission" date="2021-01" db="EMBL/GenBank/DDBJ databases">
        <title>Modified the classification status of verrucomicrobia.</title>
        <authorList>
            <person name="Feng X."/>
        </authorList>
    </citation>
    <scope>NUCLEOTIDE SEQUENCE</scope>
    <source>
        <strain evidence="11">KCTC 13126</strain>
    </source>
</reference>